<keyword evidence="8" id="KW-1185">Reference proteome</keyword>
<reference evidence="9" key="1">
    <citation type="submission" date="2025-08" db="UniProtKB">
        <authorList>
            <consortium name="RefSeq"/>
        </authorList>
    </citation>
    <scope>IDENTIFICATION</scope>
    <source>
        <tissue evidence="9">Muscle</tissue>
    </source>
</reference>
<dbReference type="InterPro" id="IPR012953">
    <property type="entry name" value="BOP1_N_dom"/>
</dbReference>
<evidence type="ECO:0000256" key="3">
    <source>
        <dbReference type="ARBA" id="ARBA00022552"/>
    </source>
</evidence>
<gene>
    <name evidence="9" type="primary">LOC111088430</name>
</gene>
<evidence type="ECO:0000313" key="8">
    <source>
        <dbReference type="Proteomes" id="UP000694941"/>
    </source>
</evidence>
<organism evidence="8 9">
    <name type="scientific">Limulus polyphemus</name>
    <name type="common">Atlantic horseshoe crab</name>
    <dbReference type="NCBI Taxonomy" id="6850"/>
    <lineage>
        <taxon>Eukaryota</taxon>
        <taxon>Metazoa</taxon>
        <taxon>Ecdysozoa</taxon>
        <taxon>Arthropoda</taxon>
        <taxon>Chelicerata</taxon>
        <taxon>Merostomata</taxon>
        <taxon>Xiphosura</taxon>
        <taxon>Limulidae</taxon>
        <taxon>Limulus</taxon>
    </lineage>
</organism>
<keyword evidence="3" id="KW-0698">rRNA processing</keyword>
<dbReference type="PANTHER" id="PTHR17605:SF0">
    <property type="entry name" value="RIBOSOME BIOGENESIS PROTEIN BOP1"/>
    <property type="match status" value="1"/>
</dbReference>
<evidence type="ECO:0000256" key="4">
    <source>
        <dbReference type="ARBA" id="ARBA00022574"/>
    </source>
</evidence>
<dbReference type="RefSeq" id="XP_022254241.1">
    <property type="nucleotide sequence ID" value="XM_022398533.1"/>
</dbReference>
<feature type="domain" description="BOP1 N-terminal" evidence="7">
    <location>
        <begin position="1"/>
        <end position="73"/>
    </location>
</feature>
<protein>
    <submittedName>
        <fullName evidence="9">Ribosome biogenesis protein bop1-like</fullName>
    </submittedName>
</protein>
<dbReference type="Pfam" id="PF08145">
    <property type="entry name" value="BOP1NT"/>
    <property type="match status" value="1"/>
</dbReference>
<keyword evidence="4" id="KW-0853">WD repeat</keyword>
<proteinExistence type="predicted"/>
<evidence type="ECO:0000259" key="7">
    <source>
        <dbReference type="Pfam" id="PF08145"/>
    </source>
</evidence>
<evidence type="ECO:0000256" key="5">
    <source>
        <dbReference type="ARBA" id="ARBA00022737"/>
    </source>
</evidence>
<keyword evidence="2" id="KW-0690">Ribosome biogenesis</keyword>
<comment type="subcellular location">
    <subcellularLocation>
        <location evidence="1">Nucleus</location>
        <location evidence="1">Nucleolus</location>
    </subcellularLocation>
</comment>
<keyword evidence="6" id="KW-0539">Nucleus</keyword>
<dbReference type="Proteomes" id="UP000694941">
    <property type="component" value="Unplaced"/>
</dbReference>
<sequence length="87" mass="10255">MVHAIKMGWIKPRPPQDDSQKFYMLWDKDDQALISKRIQHHIPAPKMKLPGHEESYNPPPEYLFTKEEVSKTYTEIQAALRCVILYS</sequence>
<name>A0ABM1TED5_LIMPO</name>
<dbReference type="PANTHER" id="PTHR17605">
    <property type="entry name" value="RIBOSOME BIOGENESIS PROTEIN BOP1 BLOCK OF PROLIFERATION 1 PROTEIN"/>
    <property type="match status" value="1"/>
</dbReference>
<evidence type="ECO:0000256" key="1">
    <source>
        <dbReference type="ARBA" id="ARBA00004604"/>
    </source>
</evidence>
<evidence type="ECO:0000256" key="6">
    <source>
        <dbReference type="ARBA" id="ARBA00023242"/>
    </source>
</evidence>
<dbReference type="GeneID" id="111088430"/>
<evidence type="ECO:0000313" key="9">
    <source>
        <dbReference type="RefSeq" id="XP_022254241.1"/>
    </source>
</evidence>
<dbReference type="InterPro" id="IPR028598">
    <property type="entry name" value="BOP1/Erb1"/>
</dbReference>
<evidence type="ECO:0000256" key="2">
    <source>
        <dbReference type="ARBA" id="ARBA00022517"/>
    </source>
</evidence>
<accession>A0ABM1TED5</accession>
<keyword evidence="5" id="KW-0677">Repeat</keyword>